<evidence type="ECO:0000313" key="2">
    <source>
        <dbReference type="Proteomes" id="UP000703720"/>
    </source>
</evidence>
<reference evidence="1 2" key="1">
    <citation type="submission" date="2021-03" db="EMBL/GenBank/DDBJ databases">
        <title>Sequencing the genomes of 1000 actinobacteria strains.</title>
        <authorList>
            <person name="Klenk H.-P."/>
        </authorList>
    </citation>
    <scope>NUCLEOTIDE SEQUENCE [LARGE SCALE GENOMIC DNA]</scope>
    <source>
        <strain evidence="1 2">DSM 13468</strain>
    </source>
</reference>
<dbReference type="EMBL" id="JAGIOA010000001">
    <property type="protein sequence ID" value="MBP2379263.1"/>
    <property type="molecule type" value="Genomic_DNA"/>
</dbReference>
<organism evidence="1 2">
    <name type="scientific">Microbacterium phyllosphaerae</name>
    <dbReference type="NCBI Taxonomy" id="124798"/>
    <lineage>
        <taxon>Bacteria</taxon>
        <taxon>Bacillati</taxon>
        <taxon>Actinomycetota</taxon>
        <taxon>Actinomycetes</taxon>
        <taxon>Micrococcales</taxon>
        <taxon>Microbacteriaceae</taxon>
        <taxon>Microbacterium</taxon>
    </lineage>
</organism>
<dbReference type="Proteomes" id="UP000703720">
    <property type="component" value="Unassembled WGS sequence"/>
</dbReference>
<gene>
    <name evidence="1" type="ORF">JOF42_002758</name>
</gene>
<evidence type="ECO:0000313" key="1">
    <source>
        <dbReference type="EMBL" id="MBP2379263.1"/>
    </source>
</evidence>
<sequence>MLIALIRPVETNTVEVVGATLAEVLVELEQHRQPGFVLASAPVRMLKGEAKMKATGTFTRVDGVQQIEADDMASLEAKVPDGWRMLTVKHV</sequence>
<dbReference type="RefSeq" id="WP_210098365.1">
    <property type="nucleotide sequence ID" value="NZ_BAAAIO010000003.1"/>
</dbReference>
<keyword evidence="2" id="KW-1185">Reference proteome</keyword>
<name>A0ABS4WSY6_9MICO</name>
<protein>
    <submittedName>
        <fullName evidence="1">Uncharacterized protein</fullName>
    </submittedName>
</protein>
<comment type="caution">
    <text evidence="1">The sequence shown here is derived from an EMBL/GenBank/DDBJ whole genome shotgun (WGS) entry which is preliminary data.</text>
</comment>
<accession>A0ABS4WSY6</accession>
<proteinExistence type="predicted"/>